<dbReference type="Proteomes" id="UP001193920">
    <property type="component" value="Unassembled WGS sequence"/>
</dbReference>
<dbReference type="RefSeq" id="WP_038238147.1">
    <property type="nucleotide sequence ID" value="NZ_CAWNPE010000001.1"/>
</dbReference>
<evidence type="ECO:0000313" key="1">
    <source>
        <dbReference type="EMBL" id="MBD2799004.1"/>
    </source>
</evidence>
<name>A0AAW3YPS9_9GAMM</name>
<proteinExistence type="predicted"/>
<accession>A0AAW3YPS9</accession>
<reference evidence="1" key="1">
    <citation type="submission" date="2020-09" db="EMBL/GenBank/DDBJ databases">
        <authorList>
            <person name="Palma L."/>
            <person name="Caballero P."/>
            <person name="Berry C."/>
            <person name="Del Valle E."/>
        </authorList>
    </citation>
    <scope>NUCLEOTIDE SEQUENCE</scope>
    <source>
        <strain evidence="1">M</strain>
    </source>
</reference>
<organism evidence="1">
    <name type="scientific">Xenorhabdus szentirmaii</name>
    <dbReference type="NCBI Taxonomy" id="290112"/>
    <lineage>
        <taxon>Bacteria</taxon>
        <taxon>Pseudomonadati</taxon>
        <taxon>Pseudomonadota</taxon>
        <taxon>Gammaproteobacteria</taxon>
        <taxon>Enterobacterales</taxon>
        <taxon>Morganellaceae</taxon>
        <taxon>Xenorhabdus</taxon>
    </lineage>
</organism>
<reference evidence="1" key="2">
    <citation type="journal article" date="2024" name="Toxins">
        <title>Genome Sequence Analysis of Native Xenorhabdus Strains Isolated from Entomopathogenic Nematodes in Argentina.</title>
        <authorList>
            <person name="Palma L."/>
            <person name="Frizzo L."/>
            <person name="Kaiser S."/>
            <person name="Berry C."/>
            <person name="Caballero P."/>
            <person name="Bode H.B."/>
            <person name="Del Valle E.E."/>
        </authorList>
    </citation>
    <scope>NUCLEOTIDE SEQUENCE</scope>
    <source>
        <strain evidence="1">M</strain>
    </source>
</reference>
<dbReference type="AlphaFoldDB" id="A0AAW3YPS9"/>
<sequence length="190" mass="21741">MNNENLVTPANEELQTLFEISKNNYEQEIAHYEALAKEKPELAPLFSENLQPDSAVIPPLRQTEFVSGHFNIHTYYQHGHYPFVQISSFNALIGHEPYTGRRTNFHGYVYGGYNLPQLNFNNIHLGGIVRHPYTIMNVQLNFQLIINPKNVILRIYRGNVYVGDLVSMYQSNLIVNYPIVLSGVGSFNLV</sequence>
<gene>
    <name evidence="1" type="ORF">ID854_00630</name>
</gene>
<dbReference type="GeneID" id="97124444"/>
<dbReference type="EMBL" id="JACXBF010000028">
    <property type="protein sequence ID" value="MBD2799004.1"/>
    <property type="molecule type" value="Genomic_DNA"/>
</dbReference>
<comment type="caution">
    <text evidence="1">The sequence shown here is derived from an EMBL/GenBank/DDBJ whole genome shotgun (WGS) entry which is preliminary data.</text>
</comment>
<protein>
    <submittedName>
        <fullName evidence="1">Uncharacterized protein</fullName>
    </submittedName>
</protein>